<keyword evidence="1" id="KW-1133">Transmembrane helix</keyword>
<feature type="transmembrane region" description="Helical" evidence="1">
    <location>
        <begin position="63"/>
        <end position="83"/>
    </location>
</feature>
<reference evidence="2" key="2">
    <citation type="submission" date="2013-05" db="EMBL/GenBank/DDBJ databases">
        <authorList>
            <person name="Carter J.-M."/>
            <person name="Baker S.C."/>
            <person name="Pink R."/>
            <person name="Carter D.R.F."/>
            <person name="Collins A."/>
            <person name="Tomlin J."/>
            <person name="Gibbs M."/>
            <person name="Breuker C.J."/>
        </authorList>
    </citation>
    <scope>NUCLEOTIDE SEQUENCE</scope>
    <source>
        <tissue evidence="2">Ovary</tissue>
    </source>
</reference>
<feature type="non-terminal residue" evidence="2">
    <location>
        <position position="1"/>
    </location>
</feature>
<feature type="non-terminal residue" evidence="2">
    <location>
        <position position="95"/>
    </location>
</feature>
<sequence length="95" mass="10788">QPQETCFSRRAGNRIIPPLYLRKYYTYILFGYYLHLCASALIVDKAVGEDILSFPQGGNYLLPVLAVLLPCFGGCTSKFYPLLGDIIFDAYLYYT</sequence>
<organism evidence="2">
    <name type="scientific">Pararge aegeria</name>
    <name type="common">speckled wood butterfly</name>
    <dbReference type="NCBI Taxonomy" id="116150"/>
    <lineage>
        <taxon>Eukaryota</taxon>
        <taxon>Metazoa</taxon>
        <taxon>Ecdysozoa</taxon>
        <taxon>Arthropoda</taxon>
        <taxon>Hexapoda</taxon>
        <taxon>Insecta</taxon>
        <taxon>Pterygota</taxon>
        <taxon>Neoptera</taxon>
        <taxon>Endopterygota</taxon>
        <taxon>Lepidoptera</taxon>
        <taxon>Glossata</taxon>
        <taxon>Ditrysia</taxon>
        <taxon>Papilionoidea</taxon>
        <taxon>Nymphalidae</taxon>
        <taxon>Satyrinae</taxon>
        <taxon>Satyrini</taxon>
        <taxon>Parargina</taxon>
        <taxon>Pararge</taxon>
    </lineage>
</organism>
<accession>S4NW38</accession>
<keyword evidence="1" id="KW-0472">Membrane</keyword>
<protein>
    <submittedName>
        <fullName evidence="2">Uncharacterized protein</fullName>
    </submittedName>
</protein>
<feature type="transmembrane region" description="Helical" evidence="1">
    <location>
        <begin position="24"/>
        <end position="43"/>
    </location>
</feature>
<dbReference type="EMBL" id="GAIX01009599">
    <property type="protein sequence ID" value="JAA82961.1"/>
    <property type="molecule type" value="Transcribed_RNA"/>
</dbReference>
<name>S4NW38_9NEOP</name>
<reference evidence="2" key="1">
    <citation type="journal article" date="2013" name="BMC Genomics">
        <title>Unscrambling butterfly oogenesis.</title>
        <authorList>
            <person name="Carter J.M."/>
            <person name="Baker S.C."/>
            <person name="Pink R."/>
            <person name="Carter D.R."/>
            <person name="Collins A."/>
            <person name="Tomlin J."/>
            <person name="Gibbs M."/>
            <person name="Breuker C.J."/>
        </authorList>
    </citation>
    <scope>NUCLEOTIDE SEQUENCE</scope>
    <source>
        <tissue evidence="2">Ovary</tissue>
    </source>
</reference>
<evidence type="ECO:0000256" key="1">
    <source>
        <dbReference type="SAM" id="Phobius"/>
    </source>
</evidence>
<evidence type="ECO:0000313" key="2">
    <source>
        <dbReference type="EMBL" id="JAA82961.1"/>
    </source>
</evidence>
<keyword evidence="1" id="KW-0812">Transmembrane</keyword>
<dbReference type="AlphaFoldDB" id="S4NW38"/>
<proteinExistence type="predicted"/>